<proteinExistence type="predicted"/>
<organism evidence="3 4">
    <name type="scientific">Nonomuraea monospora</name>
    <dbReference type="NCBI Taxonomy" id="568818"/>
    <lineage>
        <taxon>Bacteria</taxon>
        <taxon>Bacillati</taxon>
        <taxon>Actinomycetota</taxon>
        <taxon>Actinomycetes</taxon>
        <taxon>Streptosporangiales</taxon>
        <taxon>Streptosporangiaceae</taxon>
        <taxon>Nonomuraea</taxon>
    </lineage>
</organism>
<sequence length="611" mass="63782">MSHHTDGDRPLVLVPEDLPLVEAVPLAERDLPASTYELLARTATATPDAPALHLLGEGAETTWTYGELLRRVHQAANLYASLGLTPGGTVGLLLPNSGHTYAALLGAQAVGVANPVNPMLADHHIIDIFSLTRAEILVVAGSAMLPGLWEKALRVAEGLPGLRALLTVGGNASLDAVHTPAKVQSGDFERLAAEQPGDRLIAPHRPQPEELAAYFHTGGTTGTPKVAPHTHAMEVYMAWALGCSGAYAGGDGVALAGLPLFHVNAVHVTGLAPFMHGAAVVSLGPLGYRDKQLMADFWRIIERFRVTAFSAVPTVYASLPPLPGGVDISSLRAGAVGAAPLPGRVRADFEQQVKVPMLEGYGLTEATCASAATPAFAPRAGSVGLRLPYQHIKAVTVDGGERPTGDCPPGQSGVLAISGPAVFPGYLGPDGPDPTGKILDGWLLTGDLGHVDTDGYVHLTGRAKDLIIRGGHNIDPRSIEESLLSHPAVTGAAAVGRPDPHAGEVPVAYVTCSRPVSEDDLLDWARQYAPEPAAAPKAVHVLDKLPTTAVGKLFKPELLADAVRRILTELAPGAPAEVVLEDGRPIVLIGPAPQLAAVLDRHSIRYRTVTS</sequence>
<dbReference type="InterPro" id="IPR050237">
    <property type="entry name" value="ATP-dep_AMP-bd_enzyme"/>
</dbReference>
<dbReference type="InterPro" id="IPR045851">
    <property type="entry name" value="AMP-bd_C_sf"/>
</dbReference>
<dbReference type="InterPro" id="IPR042099">
    <property type="entry name" value="ANL_N_sf"/>
</dbReference>
<dbReference type="InterPro" id="IPR025110">
    <property type="entry name" value="AMP-bd_C"/>
</dbReference>
<evidence type="ECO:0000259" key="1">
    <source>
        <dbReference type="Pfam" id="PF00501"/>
    </source>
</evidence>
<dbReference type="Proteomes" id="UP001499843">
    <property type="component" value="Unassembled WGS sequence"/>
</dbReference>
<comment type="caution">
    <text evidence="3">The sequence shown here is derived from an EMBL/GenBank/DDBJ whole genome shotgun (WGS) entry which is preliminary data.</text>
</comment>
<accession>A0ABN3CT75</accession>
<dbReference type="PROSITE" id="PS00455">
    <property type="entry name" value="AMP_BINDING"/>
    <property type="match status" value="1"/>
</dbReference>
<dbReference type="PANTHER" id="PTHR43767">
    <property type="entry name" value="LONG-CHAIN-FATTY-ACID--COA LIGASE"/>
    <property type="match status" value="1"/>
</dbReference>
<dbReference type="SUPFAM" id="SSF56801">
    <property type="entry name" value="Acetyl-CoA synthetase-like"/>
    <property type="match status" value="1"/>
</dbReference>
<dbReference type="InterPro" id="IPR000873">
    <property type="entry name" value="AMP-dep_synth/lig_dom"/>
</dbReference>
<dbReference type="PANTHER" id="PTHR43767:SF1">
    <property type="entry name" value="NONRIBOSOMAL PEPTIDE SYNTHASE PES1 (EUROFUNG)-RELATED"/>
    <property type="match status" value="1"/>
</dbReference>
<dbReference type="InterPro" id="IPR020845">
    <property type="entry name" value="AMP-binding_CS"/>
</dbReference>
<evidence type="ECO:0000259" key="2">
    <source>
        <dbReference type="Pfam" id="PF13193"/>
    </source>
</evidence>
<protein>
    <submittedName>
        <fullName evidence="3">Acyl-CoA synthetase</fullName>
    </submittedName>
</protein>
<dbReference type="NCBIfam" id="NF005714">
    <property type="entry name" value="PRK07529.1"/>
    <property type="match status" value="1"/>
</dbReference>
<keyword evidence="4" id="KW-1185">Reference proteome</keyword>
<name>A0ABN3CT75_9ACTN</name>
<feature type="domain" description="AMP-dependent synthetase/ligase" evidence="1">
    <location>
        <begin position="40"/>
        <end position="427"/>
    </location>
</feature>
<feature type="domain" description="AMP-binding enzyme C-terminal" evidence="2">
    <location>
        <begin position="479"/>
        <end position="552"/>
    </location>
</feature>
<evidence type="ECO:0000313" key="4">
    <source>
        <dbReference type="Proteomes" id="UP001499843"/>
    </source>
</evidence>
<reference evidence="3 4" key="1">
    <citation type="journal article" date="2019" name="Int. J. Syst. Evol. Microbiol.">
        <title>The Global Catalogue of Microorganisms (GCM) 10K type strain sequencing project: providing services to taxonomists for standard genome sequencing and annotation.</title>
        <authorList>
            <consortium name="The Broad Institute Genomics Platform"/>
            <consortium name="The Broad Institute Genome Sequencing Center for Infectious Disease"/>
            <person name="Wu L."/>
            <person name="Ma J."/>
        </authorList>
    </citation>
    <scope>NUCLEOTIDE SEQUENCE [LARGE SCALE GENOMIC DNA]</scope>
    <source>
        <strain evidence="3 4">JCM 16114</strain>
    </source>
</reference>
<dbReference type="Gene3D" id="3.30.300.30">
    <property type="match status" value="1"/>
</dbReference>
<dbReference type="Gene3D" id="3.40.50.12780">
    <property type="entry name" value="N-terminal domain of ligase-like"/>
    <property type="match status" value="1"/>
</dbReference>
<gene>
    <name evidence="3" type="ORF">GCM10009850_079630</name>
</gene>
<dbReference type="EMBL" id="BAAAQX010000027">
    <property type="protein sequence ID" value="GAA2212501.1"/>
    <property type="molecule type" value="Genomic_DNA"/>
</dbReference>
<evidence type="ECO:0000313" key="3">
    <source>
        <dbReference type="EMBL" id="GAA2212501.1"/>
    </source>
</evidence>
<dbReference type="Pfam" id="PF00501">
    <property type="entry name" value="AMP-binding"/>
    <property type="match status" value="1"/>
</dbReference>
<dbReference type="Pfam" id="PF13193">
    <property type="entry name" value="AMP-binding_C"/>
    <property type="match status" value="1"/>
</dbReference>
<dbReference type="RefSeq" id="WP_344487075.1">
    <property type="nucleotide sequence ID" value="NZ_BAAAQX010000027.1"/>
</dbReference>